<keyword evidence="1" id="KW-0812">Transmembrane</keyword>
<dbReference type="Proteomes" id="UP000601435">
    <property type="component" value="Unassembled WGS sequence"/>
</dbReference>
<evidence type="ECO:0000313" key="3">
    <source>
        <dbReference type="EMBL" id="CAE7525341.1"/>
    </source>
</evidence>
<protein>
    <submittedName>
        <fullName evidence="3">Uncharacterized protein</fullName>
    </submittedName>
</protein>
<evidence type="ECO:0000313" key="4">
    <source>
        <dbReference type="Proteomes" id="UP000601435"/>
    </source>
</evidence>
<reference evidence="3" key="1">
    <citation type="submission" date="2021-02" db="EMBL/GenBank/DDBJ databases">
        <authorList>
            <person name="Dougan E. K."/>
            <person name="Rhodes N."/>
            <person name="Thang M."/>
            <person name="Chan C."/>
        </authorList>
    </citation>
    <scope>NUCLEOTIDE SEQUENCE</scope>
</reference>
<accession>A0A812TKI3</accession>
<keyword evidence="4" id="KW-1185">Reference proteome</keyword>
<dbReference type="OrthoDB" id="413780at2759"/>
<dbReference type="AlphaFoldDB" id="A0A812TKI3"/>
<sequence length="479" mass="52769">MAWSLTVGLWVGLEAWQLWKSMSAWEVGAPPPEVTQQSGRCPCSCAQGSNDDVRLRPEFEFCTEGDACFFGKQWCARSIPDFASSAHTSQPVLGQCRKDRCGGPRGVESFNITCDRSVDPPFHVSWLVRNFPEKVRRMLRFGAPGVNHHMNSPGGAMDRNGLQGVTLTVSDDLIDTLNARLSRLSVVWHIGCWPPARYLVASGILTIESGWIRLAAAGITLQVDLAHVLVHIRNMRVEIACPEGIFTLDGFGDGAQTSEPLTEASFDVQQQTQVSGVRCRGGWGVFCWMAHRFAQAHVTWGYLPIVLVYTFLSFSGLPIVPGCDLSRNSFVLLPYEDKDCCEETYLTDHSGCLIGGQFNGRFVPGQTWAQDVRCKYNEEIMAFQANCTSIPGSYTEKSPGICTEAGLPWRASRTPGFDGERLRADISAAAQRLLLGELAIVTALLAPFLAAIAELVAATARQDPQRREWHRMSTSRSMC</sequence>
<feature type="chain" id="PRO_5033006915" evidence="2">
    <location>
        <begin position="25"/>
        <end position="479"/>
    </location>
</feature>
<keyword evidence="2" id="KW-0732">Signal</keyword>
<keyword evidence="1" id="KW-0472">Membrane</keyword>
<name>A0A812TKI3_9DINO</name>
<feature type="signal peptide" evidence="2">
    <location>
        <begin position="1"/>
        <end position="24"/>
    </location>
</feature>
<keyword evidence="1" id="KW-1133">Transmembrane helix</keyword>
<feature type="transmembrane region" description="Helical" evidence="1">
    <location>
        <begin position="433"/>
        <end position="457"/>
    </location>
</feature>
<evidence type="ECO:0000256" key="1">
    <source>
        <dbReference type="SAM" id="Phobius"/>
    </source>
</evidence>
<evidence type="ECO:0000256" key="2">
    <source>
        <dbReference type="SAM" id="SignalP"/>
    </source>
</evidence>
<proteinExistence type="predicted"/>
<gene>
    <name evidence="3" type="ORF">SNEC2469_LOCUS15048</name>
</gene>
<comment type="caution">
    <text evidence="3">The sequence shown here is derived from an EMBL/GenBank/DDBJ whole genome shotgun (WGS) entry which is preliminary data.</text>
</comment>
<organism evidence="3 4">
    <name type="scientific">Symbiodinium necroappetens</name>
    <dbReference type="NCBI Taxonomy" id="1628268"/>
    <lineage>
        <taxon>Eukaryota</taxon>
        <taxon>Sar</taxon>
        <taxon>Alveolata</taxon>
        <taxon>Dinophyceae</taxon>
        <taxon>Suessiales</taxon>
        <taxon>Symbiodiniaceae</taxon>
        <taxon>Symbiodinium</taxon>
    </lineage>
</organism>
<dbReference type="EMBL" id="CAJNJA010024363">
    <property type="protein sequence ID" value="CAE7525341.1"/>
    <property type="molecule type" value="Genomic_DNA"/>
</dbReference>